<keyword evidence="7 14" id="KW-0808">Transferase</keyword>
<evidence type="ECO:0000256" key="9">
    <source>
        <dbReference type="ARBA" id="ARBA00022694"/>
    </source>
</evidence>
<dbReference type="InterPro" id="IPR027492">
    <property type="entry name" value="RNA_MTrfase_RlmN"/>
</dbReference>
<protein>
    <recommendedName>
        <fullName evidence="14">Dual-specificity RNA methyltransferase RlmN</fullName>
        <ecNumber evidence="14">2.1.1.192</ecNumber>
    </recommendedName>
    <alternativeName>
        <fullName evidence="14">23S rRNA (adenine(2503)-C(2))-methyltransferase</fullName>
    </alternativeName>
    <alternativeName>
        <fullName evidence="14">23S rRNA m2A2503 methyltransferase</fullName>
    </alternativeName>
    <alternativeName>
        <fullName evidence="14">Ribosomal RNA large subunit methyltransferase N</fullName>
    </alternativeName>
    <alternativeName>
        <fullName evidence="14">tRNA (adenine(37)-C(2))-methyltransferase</fullName>
    </alternativeName>
    <alternativeName>
        <fullName evidence="14">tRNA m2A37 methyltransferase</fullName>
    </alternativeName>
</protein>
<dbReference type="GO" id="GO:0002935">
    <property type="term" value="F:tRNA (adenine(37)-C2)-methyltransferase activity"/>
    <property type="evidence" value="ECO:0007669"/>
    <property type="project" value="UniProtKB-UniRule"/>
</dbReference>
<proteinExistence type="inferred from homology"/>
<dbReference type="CDD" id="cd01335">
    <property type="entry name" value="Radical_SAM"/>
    <property type="match status" value="1"/>
</dbReference>
<comment type="subcellular location">
    <subcellularLocation>
        <location evidence="1 14">Cytoplasm</location>
    </subcellularLocation>
</comment>
<dbReference type="GO" id="GO:0005737">
    <property type="term" value="C:cytoplasm"/>
    <property type="evidence" value="ECO:0007669"/>
    <property type="project" value="UniProtKB-SubCell"/>
</dbReference>
<evidence type="ECO:0000256" key="5">
    <source>
        <dbReference type="ARBA" id="ARBA00022552"/>
    </source>
</evidence>
<comment type="catalytic activity">
    <reaction evidence="14">
        <text>adenosine(2503) in 23S rRNA + 2 reduced [2Fe-2S]-[ferredoxin] + 2 S-adenosyl-L-methionine = 2-methyladenosine(2503) in 23S rRNA + 5'-deoxyadenosine + L-methionine + 2 oxidized [2Fe-2S]-[ferredoxin] + S-adenosyl-L-homocysteine</text>
        <dbReference type="Rhea" id="RHEA:42916"/>
        <dbReference type="Rhea" id="RHEA-COMP:10000"/>
        <dbReference type="Rhea" id="RHEA-COMP:10001"/>
        <dbReference type="Rhea" id="RHEA-COMP:10152"/>
        <dbReference type="Rhea" id="RHEA-COMP:10282"/>
        <dbReference type="ChEBI" id="CHEBI:17319"/>
        <dbReference type="ChEBI" id="CHEBI:33737"/>
        <dbReference type="ChEBI" id="CHEBI:33738"/>
        <dbReference type="ChEBI" id="CHEBI:57844"/>
        <dbReference type="ChEBI" id="CHEBI:57856"/>
        <dbReference type="ChEBI" id="CHEBI:59789"/>
        <dbReference type="ChEBI" id="CHEBI:74411"/>
        <dbReference type="ChEBI" id="CHEBI:74497"/>
        <dbReference type="EC" id="2.1.1.192"/>
    </reaction>
</comment>
<dbReference type="Pfam" id="PF21016">
    <property type="entry name" value="RlmN_N"/>
    <property type="match status" value="1"/>
</dbReference>
<dbReference type="PANTHER" id="PTHR30544:SF5">
    <property type="entry name" value="RADICAL SAM CORE DOMAIN-CONTAINING PROTEIN"/>
    <property type="match status" value="1"/>
</dbReference>
<gene>
    <name evidence="14 16" type="primary">rlmN</name>
    <name evidence="16" type="ORF">GCM10011365_08720</name>
</gene>
<comment type="similarity">
    <text evidence="2 14">Belongs to the radical SAM superfamily. RlmN family.</text>
</comment>
<dbReference type="Proteomes" id="UP000605253">
    <property type="component" value="Unassembled WGS sequence"/>
</dbReference>
<evidence type="ECO:0000256" key="4">
    <source>
        <dbReference type="ARBA" id="ARBA00022490"/>
    </source>
</evidence>
<keyword evidence="10 14" id="KW-0479">Metal-binding</keyword>
<dbReference type="GO" id="GO:0046872">
    <property type="term" value="F:metal ion binding"/>
    <property type="evidence" value="ECO:0007669"/>
    <property type="project" value="UniProtKB-KW"/>
</dbReference>
<name>A0A917CIL0_9GAMM</name>
<evidence type="ECO:0000313" key="17">
    <source>
        <dbReference type="Proteomes" id="UP000605253"/>
    </source>
</evidence>
<dbReference type="GO" id="GO:0030488">
    <property type="term" value="P:tRNA methylation"/>
    <property type="evidence" value="ECO:0007669"/>
    <property type="project" value="UniProtKB-UniRule"/>
</dbReference>
<dbReference type="PIRSF" id="PIRSF006004">
    <property type="entry name" value="CHP00048"/>
    <property type="match status" value="1"/>
</dbReference>
<feature type="active site" description="S-methylcysteine intermediate" evidence="14">
    <location>
        <position position="340"/>
    </location>
</feature>
<dbReference type="GO" id="GO:0000049">
    <property type="term" value="F:tRNA binding"/>
    <property type="evidence" value="ECO:0007669"/>
    <property type="project" value="UniProtKB-UniRule"/>
</dbReference>
<keyword evidence="4 14" id="KW-0963">Cytoplasm</keyword>
<feature type="active site" description="Proton acceptor" evidence="14">
    <location>
        <position position="94"/>
    </location>
</feature>
<dbReference type="EMBL" id="BMEO01000003">
    <property type="protein sequence ID" value="GGF89800.1"/>
    <property type="molecule type" value="Genomic_DNA"/>
</dbReference>
<dbReference type="InterPro" id="IPR048641">
    <property type="entry name" value="RlmN_N"/>
</dbReference>
<feature type="binding site" evidence="14">
    <location>
        <position position="121"/>
    </location>
    <ligand>
        <name>[4Fe-4S] cluster</name>
        <dbReference type="ChEBI" id="CHEBI:49883"/>
        <note>4Fe-4S-S-AdoMet</note>
    </ligand>
</feature>
<dbReference type="GO" id="GO:0051539">
    <property type="term" value="F:4 iron, 4 sulfur cluster binding"/>
    <property type="evidence" value="ECO:0007669"/>
    <property type="project" value="UniProtKB-UniRule"/>
</dbReference>
<evidence type="ECO:0000256" key="11">
    <source>
        <dbReference type="ARBA" id="ARBA00023004"/>
    </source>
</evidence>
<keyword evidence="5 14" id="KW-0698">rRNA processing</keyword>
<evidence type="ECO:0000256" key="2">
    <source>
        <dbReference type="ARBA" id="ARBA00007544"/>
    </source>
</evidence>
<comment type="catalytic activity">
    <reaction evidence="14">
        <text>adenosine(37) in tRNA + 2 reduced [2Fe-2S]-[ferredoxin] + 2 S-adenosyl-L-methionine = 2-methyladenosine(37) in tRNA + 5'-deoxyadenosine + L-methionine + 2 oxidized [2Fe-2S]-[ferredoxin] + S-adenosyl-L-homocysteine</text>
        <dbReference type="Rhea" id="RHEA:43332"/>
        <dbReference type="Rhea" id="RHEA-COMP:10000"/>
        <dbReference type="Rhea" id="RHEA-COMP:10001"/>
        <dbReference type="Rhea" id="RHEA-COMP:10162"/>
        <dbReference type="Rhea" id="RHEA-COMP:10485"/>
        <dbReference type="ChEBI" id="CHEBI:17319"/>
        <dbReference type="ChEBI" id="CHEBI:33737"/>
        <dbReference type="ChEBI" id="CHEBI:33738"/>
        <dbReference type="ChEBI" id="CHEBI:57844"/>
        <dbReference type="ChEBI" id="CHEBI:57856"/>
        <dbReference type="ChEBI" id="CHEBI:59789"/>
        <dbReference type="ChEBI" id="CHEBI:74411"/>
        <dbReference type="ChEBI" id="CHEBI:74497"/>
        <dbReference type="EC" id="2.1.1.192"/>
    </reaction>
</comment>
<dbReference type="GO" id="GO:0070040">
    <property type="term" value="F:rRNA (adenine(2503)-C2-)-methyltransferase activity"/>
    <property type="evidence" value="ECO:0007669"/>
    <property type="project" value="UniProtKB-UniRule"/>
</dbReference>
<comment type="caution">
    <text evidence="14">Lacks conserved residue(s) required for the propagation of feature annotation.</text>
</comment>
<dbReference type="EC" id="2.1.1.192" evidence="14"/>
<dbReference type="SFLD" id="SFLDG01062">
    <property type="entry name" value="methyltransferase_(Class_A)"/>
    <property type="match status" value="1"/>
</dbReference>
<organism evidence="16 17">
    <name type="scientific">Marinicella pacifica</name>
    <dbReference type="NCBI Taxonomy" id="1171543"/>
    <lineage>
        <taxon>Bacteria</taxon>
        <taxon>Pseudomonadati</taxon>
        <taxon>Pseudomonadota</taxon>
        <taxon>Gammaproteobacteria</taxon>
        <taxon>Lysobacterales</taxon>
        <taxon>Marinicellaceae</taxon>
        <taxon>Marinicella</taxon>
    </lineage>
</organism>
<keyword evidence="13 14" id="KW-1015">Disulfide bond</keyword>
<dbReference type="GO" id="GO:0019843">
    <property type="term" value="F:rRNA binding"/>
    <property type="evidence" value="ECO:0007669"/>
    <property type="project" value="UniProtKB-UniRule"/>
</dbReference>
<dbReference type="PANTHER" id="PTHR30544">
    <property type="entry name" value="23S RRNA METHYLTRANSFERASE"/>
    <property type="match status" value="1"/>
</dbReference>
<reference evidence="16" key="2">
    <citation type="submission" date="2020-09" db="EMBL/GenBank/DDBJ databases">
        <authorList>
            <person name="Sun Q."/>
            <person name="Zhou Y."/>
        </authorList>
    </citation>
    <scope>NUCLEOTIDE SEQUENCE</scope>
    <source>
        <strain evidence="16">CGMCC 1.12181</strain>
    </source>
</reference>
<dbReference type="Pfam" id="PF04055">
    <property type="entry name" value="Radical_SAM"/>
    <property type="match status" value="1"/>
</dbReference>
<feature type="binding site" evidence="14">
    <location>
        <begin position="166"/>
        <end position="167"/>
    </location>
    <ligand>
        <name>S-adenosyl-L-methionine</name>
        <dbReference type="ChEBI" id="CHEBI:59789"/>
    </ligand>
</feature>
<evidence type="ECO:0000256" key="7">
    <source>
        <dbReference type="ARBA" id="ARBA00022679"/>
    </source>
</evidence>
<keyword evidence="3 14" id="KW-0004">4Fe-4S</keyword>
<feature type="binding site" evidence="14">
    <location>
        <position position="114"/>
    </location>
    <ligand>
        <name>[4Fe-4S] cluster</name>
        <dbReference type="ChEBI" id="CHEBI:49883"/>
        <note>4Fe-4S-S-AdoMet</note>
    </ligand>
</feature>
<evidence type="ECO:0000259" key="15">
    <source>
        <dbReference type="PROSITE" id="PS51918"/>
    </source>
</evidence>
<keyword evidence="8 14" id="KW-0949">S-adenosyl-L-methionine</keyword>
<keyword evidence="12 14" id="KW-0411">Iron-sulfur</keyword>
<evidence type="ECO:0000256" key="3">
    <source>
        <dbReference type="ARBA" id="ARBA00022485"/>
    </source>
</evidence>
<dbReference type="Gene3D" id="3.20.20.70">
    <property type="entry name" value="Aldolase class I"/>
    <property type="match status" value="1"/>
</dbReference>
<dbReference type="InterPro" id="IPR007197">
    <property type="entry name" value="rSAM"/>
</dbReference>
<dbReference type="PROSITE" id="PS51918">
    <property type="entry name" value="RADICAL_SAM"/>
    <property type="match status" value="1"/>
</dbReference>
<feature type="binding site" evidence="14">
    <location>
        <position position="118"/>
    </location>
    <ligand>
        <name>[4Fe-4S] cluster</name>
        <dbReference type="ChEBI" id="CHEBI:49883"/>
        <note>4Fe-4S-S-AdoMet</note>
    </ligand>
</feature>
<reference evidence="16" key="1">
    <citation type="journal article" date="2014" name="Int. J. Syst. Evol. Microbiol.">
        <title>Complete genome sequence of Corynebacterium casei LMG S-19264T (=DSM 44701T), isolated from a smear-ripened cheese.</title>
        <authorList>
            <consortium name="US DOE Joint Genome Institute (JGI-PGF)"/>
            <person name="Walter F."/>
            <person name="Albersmeier A."/>
            <person name="Kalinowski J."/>
            <person name="Ruckert C."/>
        </authorList>
    </citation>
    <scope>NUCLEOTIDE SEQUENCE</scope>
    <source>
        <strain evidence="16">CGMCC 1.12181</strain>
    </source>
</reference>
<evidence type="ECO:0000256" key="1">
    <source>
        <dbReference type="ARBA" id="ARBA00004496"/>
    </source>
</evidence>
<dbReference type="SUPFAM" id="SSF102114">
    <property type="entry name" value="Radical SAM enzymes"/>
    <property type="match status" value="1"/>
</dbReference>
<dbReference type="FunFam" id="3.20.20.70:FF:000008">
    <property type="entry name" value="Dual-specificity RNA methyltransferase RlmN"/>
    <property type="match status" value="1"/>
</dbReference>
<evidence type="ECO:0000256" key="10">
    <source>
        <dbReference type="ARBA" id="ARBA00022723"/>
    </source>
</evidence>
<keyword evidence="9 14" id="KW-0819">tRNA processing</keyword>
<dbReference type="InterPro" id="IPR013785">
    <property type="entry name" value="Aldolase_TIM"/>
</dbReference>
<keyword evidence="11 14" id="KW-0408">Iron</keyword>
<dbReference type="NCBIfam" id="TIGR00048">
    <property type="entry name" value="rRNA_mod_RlmN"/>
    <property type="match status" value="1"/>
</dbReference>
<accession>A0A917CIL0</accession>
<dbReference type="SFLD" id="SFLDF00275">
    <property type="entry name" value="adenosine_C2_methyltransferase"/>
    <property type="match status" value="1"/>
</dbReference>
<feature type="binding site" evidence="14">
    <location>
        <begin position="220"/>
        <end position="222"/>
    </location>
    <ligand>
        <name>S-adenosyl-L-methionine</name>
        <dbReference type="ChEBI" id="CHEBI:59789"/>
    </ligand>
</feature>
<sequence>MTKSPQNLLDFDRSQLEALFTAMGEQRFRATQAMKWMYGDYQLDFHQFTNFSKALRQKMAAHFSTAVPELISEHVSQDGTIKWLLKMDSDNAIETVYIPEKNRGTLCVSSQVGCSLNCTFCATGAQGFNRHLSTAEIIAQVWVAAKQLNHHNKNRRITNVVMMGMGEPLANYERVLPALNIMRDDCGFGLANKRVTVSTSGLVPQINQLNQDADVSLAVSLHAPNDGLREQLVPLNKKYNIEQLLNACREFVRNKKKARITFEYTVIGGVNDAPEQAHELTRLLHDIPCKINLIPFNPFPGTVFQSPSSKKVDQFKEICMAAGYICTVRKTRGDDIAAACGQLAGEFMDRTRRSAVYGSRLMKRPLEVR</sequence>
<evidence type="ECO:0000256" key="8">
    <source>
        <dbReference type="ARBA" id="ARBA00022691"/>
    </source>
</evidence>
<dbReference type="AlphaFoldDB" id="A0A917CIL0"/>
<comment type="cofactor">
    <cofactor evidence="14">
        <name>[4Fe-4S] cluster</name>
        <dbReference type="ChEBI" id="CHEBI:49883"/>
    </cofactor>
    <text evidence="14">Binds 1 [4Fe-4S] cluster. The cluster is coordinated with 3 cysteines and an exchangeable S-adenosyl-L-methionine.</text>
</comment>
<comment type="caution">
    <text evidence="16">The sequence shown here is derived from an EMBL/GenBank/DDBJ whole genome shotgun (WGS) entry which is preliminary data.</text>
</comment>
<evidence type="ECO:0000313" key="16">
    <source>
        <dbReference type="EMBL" id="GGF89800.1"/>
    </source>
</evidence>
<evidence type="ECO:0000256" key="6">
    <source>
        <dbReference type="ARBA" id="ARBA00022603"/>
    </source>
</evidence>
<dbReference type="SFLD" id="SFLDS00029">
    <property type="entry name" value="Radical_SAM"/>
    <property type="match status" value="1"/>
</dbReference>
<evidence type="ECO:0000256" key="14">
    <source>
        <dbReference type="HAMAP-Rule" id="MF_01849"/>
    </source>
</evidence>
<keyword evidence="6 14" id="KW-0489">Methyltransferase</keyword>
<feature type="binding site" evidence="14">
    <location>
        <position position="297"/>
    </location>
    <ligand>
        <name>S-adenosyl-L-methionine</name>
        <dbReference type="ChEBI" id="CHEBI:59789"/>
    </ligand>
</feature>
<comment type="function">
    <text evidence="14">Specifically methylates position 2 of adenine 2503 in 23S rRNA and position 2 of adenine 37 in tRNAs. m2A2503 modification seems to play a crucial role in the proofreading step occurring at the peptidyl transferase center and thus would serve to optimize ribosomal fidelity.</text>
</comment>
<comment type="miscellaneous">
    <text evidence="14">Reaction proceeds by a ping-pong mechanism involving intermediate methylation of a conserved cysteine residue.</text>
</comment>
<feature type="domain" description="Radical SAM core" evidence="15">
    <location>
        <begin position="100"/>
        <end position="335"/>
    </location>
</feature>
<dbReference type="InterPro" id="IPR004383">
    <property type="entry name" value="rRNA_lsu_MTrfase_RlmN/Cfr"/>
</dbReference>
<evidence type="ECO:0000256" key="12">
    <source>
        <dbReference type="ARBA" id="ARBA00023014"/>
    </source>
</evidence>
<dbReference type="HAMAP" id="MF_01849">
    <property type="entry name" value="RNA_methyltr_RlmN"/>
    <property type="match status" value="1"/>
</dbReference>
<dbReference type="Gene3D" id="1.10.150.530">
    <property type="match status" value="1"/>
</dbReference>
<dbReference type="InterPro" id="IPR058240">
    <property type="entry name" value="rSAM_sf"/>
</dbReference>
<evidence type="ECO:0000256" key="13">
    <source>
        <dbReference type="ARBA" id="ARBA00023157"/>
    </source>
</evidence>
<dbReference type="InterPro" id="IPR040072">
    <property type="entry name" value="Methyltransferase_A"/>
</dbReference>
<keyword evidence="17" id="KW-1185">Reference proteome</keyword>
<dbReference type="GO" id="GO:0070475">
    <property type="term" value="P:rRNA base methylation"/>
    <property type="evidence" value="ECO:0007669"/>
    <property type="project" value="UniProtKB-UniRule"/>
</dbReference>
<dbReference type="RefSeq" id="WP_229728252.1">
    <property type="nucleotide sequence ID" value="NZ_BAABJF010000017.1"/>
</dbReference>
<feature type="binding site" evidence="14">
    <location>
        <position position="198"/>
    </location>
    <ligand>
        <name>S-adenosyl-L-methionine</name>
        <dbReference type="ChEBI" id="CHEBI:59789"/>
    </ligand>
</feature>